<evidence type="ECO:0000313" key="2">
    <source>
        <dbReference type="EMBL" id="RKD27127.1"/>
    </source>
</evidence>
<protein>
    <submittedName>
        <fullName evidence="2">Uncharacterized protein</fullName>
    </submittedName>
</protein>
<dbReference type="AlphaFoldDB" id="A0A419SRM1"/>
<keyword evidence="1" id="KW-0812">Transmembrane</keyword>
<sequence>MLENIYQISGLALLICVIYYYYHFRKTRKQRKLIGIEHLVYIVTQIAIFLWASSSLLLLLDKGN</sequence>
<comment type="caution">
    <text evidence="2">The sequence shown here is derived from an EMBL/GenBank/DDBJ whole genome shotgun (WGS) entry which is preliminary data.</text>
</comment>
<keyword evidence="1" id="KW-0472">Membrane</keyword>
<evidence type="ECO:0000313" key="3">
    <source>
        <dbReference type="Proteomes" id="UP000284219"/>
    </source>
</evidence>
<feature type="transmembrane region" description="Helical" evidence="1">
    <location>
        <begin position="6"/>
        <end position="22"/>
    </location>
</feature>
<keyword evidence="3" id="KW-1185">Reference proteome</keyword>
<dbReference type="EMBL" id="MCHY01000001">
    <property type="protein sequence ID" value="RKD27127.1"/>
    <property type="molecule type" value="Genomic_DNA"/>
</dbReference>
<reference evidence="2 3" key="1">
    <citation type="submission" date="2016-08" db="EMBL/GenBank/DDBJ databases">
        <title>Novel Firmicute Genomes.</title>
        <authorList>
            <person name="Poppleton D.I."/>
            <person name="Gribaldo S."/>
        </authorList>
    </citation>
    <scope>NUCLEOTIDE SEQUENCE [LARGE SCALE GENOMIC DNA]</scope>
    <source>
        <strain evidence="2 3">RAOx-1</strain>
    </source>
</reference>
<accession>A0A419SRM1</accession>
<evidence type="ECO:0000256" key="1">
    <source>
        <dbReference type="SAM" id="Phobius"/>
    </source>
</evidence>
<keyword evidence="1" id="KW-1133">Transmembrane helix</keyword>
<proteinExistence type="predicted"/>
<feature type="transmembrane region" description="Helical" evidence="1">
    <location>
        <begin position="34"/>
        <end position="60"/>
    </location>
</feature>
<name>A0A419SRM1_9BACL</name>
<organism evidence="2 3">
    <name type="scientific">Ammoniphilus oxalaticus</name>
    <dbReference type="NCBI Taxonomy" id="66863"/>
    <lineage>
        <taxon>Bacteria</taxon>
        <taxon>Bacillati</taxon>
        <taxon>Bacillota</taxon>
        <taxon>Bacilli</taxon>
        <taxon>Bacillales</taxon>
        <taxon>Paenibacillaceae</taxon>
        <taxon>Aneurinibacillus group</taxon>
        <taxon>Ammoniphilus</taxon>
    </lineage>
</organism>
<gene>
    <name evidence="2" type="ORF">BEP19_00225</name>
</gene>
<dbReference type="Proteomes" id="UP000284219">
    <property type="component" value="Unassembled WGS sequence"/>
</dbReference>